<accession>F6TZK2</accession>
<dbReference type="Proteomes" id="UP000008144">
    <property type="component" value="Chromosome 9"/>
</dbReference>
<reference evidence="2" key="1">
    <citation type="journal article" date="2002" name="Science">
        <title>The draft genome of Ciona intestinalis: insights into chordate and vertebrate origins.</title>
        <authorList>
            <person name="Dehal P."/>
            <person name="Satou Y."/>
            <person name="Campbell R.K."/>
            <person name="Chapman J."/>
            <person name="Degnan B."/>
            <person name="De Tomaso A."/>
            <person name="Davidson B."/>
            <person name="Di Gregorio A."/>
            <person name="Gelpke M."/>
            <person name="Goodstein D.M."/>
            <person name="Harafuji N."/>
            <person name="Hastings K.E."/>
            <person name="Ho I."/>
            <person name="Hotta K."/>
            <person name="Huang W."/>
            <person name="Kawashima T."/>
            <person name="Lemaire P."/>
            <person name="Martinez D."/>
            <person name="Meinertzhagen I.A."/>
            <person name="Necula S."/>
            <person name="Nonaka M."/>
            <person name="Putnam N."/>
            <person name="Rash S."/>
            <person name="Saiga H."/>
            <person name="Satake M."/>
            <person name="Terry A."/>
            <person name="Yamada L."/>
            <person name="Wang H.G."/>
            <person name="Awazu S."/>
            <person name="Azumi K."/>
            <person name="Boore J."/>
            <person name="Branno M."/>
            <person name="Chin-Bow S."/>
            <person name="DeSantis R."/>
            <person name="Doyle S."/>
            <person name="Francino P."/>
            <person name="Keys D.N."/>
            <person name="Haga S."/>
            <person name="Hayashi H."/>
            <person name="Hino K."/>
            <person name="Imai K.S."/>
            <person name="Inaba K."/>
            <person name="Kano S."/>
            <person name="Kobayashi K."/>
            <person name="Kobayashi M."/>
            <person name="Lee B.I."/>
            <person name="Makabe K.W."/>
            <person name="Manohar C."/>
            <person name="Matassi G."/>
            <person name="Medina M."/>
            <person name="Mochizuki Y."/>
            <person name="Mount S."/>
            <person name="Morishita T."/>
            <person name="Miura S."/>
            <person name="Nakayama A."/>
            <person name="Nishizaka S."/>
            <person name="Nomoto H."/>
            <person name="Ohta F."/>
            <person name="Oishi K."/>
            <person name="Rigoutsos I."/>
            <person name="Sano M."/>
            <person name="Sasaki A."/>
            <person name="Sasakura Y."/>
            <person name="Shoguchi E."/>
            <person name="Shin-i T."/>
            <person name="Spagnuolo A."/>
            <person name="Stainier D."/>
            <person name="Suzuki M.M."/>
            <person name="Tassy O."/>
            <person name="Takatori N."/>
            <person name="Tokuoka M."/>
            <person name="Yagi K."/>
            <person name="Yoshizaki F."/>
            <person name="Wada S."/>
            <person name="Zhang C."/>
            <person name="Hyatt P.D."/>
            <person name="Larimer F."/>
            <person name="Detter C."/>
            <person name="Doggett N."/>
            <person name="Glavina T."/>
            <person name="Hawkins T."/>
            <person name="Richardson P."/>
            <person name="Lucas S."/>
            <person name="Kohara Y."/>
            <person name="Levine M."/>
            <person name="Satoh N."/>
            <person name="Rokhsar D.S."/>
        </authorList>
    </citation>
    <scope>NUCLEOTIDE SEQUENCE [LARGE SCALE GENOMIC DNA]</scope>
</reference>
<protein>
    <submittedName>
        <fullName evidence="1">Uncharacterized protein</fullName>
    </submittedName>
</protein>
<reference evidence="1" key="3">
    <citation type="submission" date="2025-08" db="UniProtKB">
        <authorList>
            <consortium name="Ensembl"/>
        </authorList>
    </citation>
    <scope>IDENTIFICATION</scope>
</reference>
<dbReference type="EMBL" id="EAAA01002795">
    <property type="status" value="NOT_ANNOTATED_CDS"/>
    <property type="molecule type" value="Genomic_DNA"/>
</dbReference>
<dbReference type="HOGENOM" id="CLU_933691_0_0_1"/>
<evidence type="ECO:0000313" key="1">
    <source>
        <dbReference type="Ensembl" id="ENSCINP00000025968.2"/>
    </source>
</evidence>
<sequence length="298" mass="33922">MTLNAPTDPLNIVSSRGNIIVRFQSNFAVPGFNILYFAVFQHSAAAVRLQNQKRNQPSECSFPNVCLPNFNRFDLPSTDIAYLPGCTFSQWFYLNKLCFSLFFNDYPYQDNSVCRRQVNSYERCVEGVDRKCSIGNKTTASSYFSPYMTSFQQRIVQSFVNMTTAIQPSYDSHCVRNTAGIDDNDNTMSSLIAHTLAAQQQLVDLPNICNFTNLRIKGRKMVRINRRMMSARNGRQFCRQYSSYQQVVINALTGVCNMSSLTTPYTIFPVLIDISLYAEKMFSLTTGLVEQFTLPACY</sequence>
<dbReference type="AlphaFoldDB" id="F6TZK2"/>
<reference evidence="1" key="2">
    <citation type="journal article" date="2008" name="Genome Biol.">
        <title>Improved genome assembly and evidence-based global gene model set for the chordate Ciona intestinalis: new insight into intron and operon populations.</title>
        <authorList>
            <person name="Satou Y."/>
            <person name="Mineta K."/>
            <person name="Ogasawara M."/>
            <person name="Sasakura Y."/>
            <person name="Shoguchi E."/>
            <person name="Ueno K."/>
            <person name="Yamada L."/>
            <person name="Matsumoto J."/>
            <person name="Wasserscheid J."/>
            <person name="Dewar K."/>
            <person name="Wiley G.B."/>
            <person name="Macmil S.L."/>
            <person name="Roe B.A."/>
            <person name="Zeller R.W."/>
            <person name="Hastings K.E."/>
            <person name="Lemaire P."/>
            <person name="Lindquist E."/>
            <person name="Endo T."/>
            <person name="Hotta K."/>
            <person name="Inaba K."/>
        </authorList>
    </citation>
    <scope>NUCLEOTIDE SEQUENCE [LARGE SCALE GENOMIC DNA]</scope>
    <source>
        <strain evidence="1">wild type</strain>
    </source>
</reference>
<proteinExistence type="predicted"/>
<dbReference type="GeneTree" id="ENSGT00730000113260"/>
<evidence type="ECO:0000313" key="2">
    <source>
        <dbReference type="Proteomes" id="UP000008144"/>
    </source>
</evidence>
<dbReference type="Ensembl" id="ENSCINT00000026214.2">
    <property type="protein sequence ID" value="ENSCINP00000025968.2"/>
    <property type="gene ID" value="ENSCING00000014332.2"/>
</dbReference>
<dbReference type="InParanoid" id="F6TZK2"/>
<organism evidence="1 2">
    <name type="scientific">Ciona intestinalis</name>
    <name type="common">Transparent sea squirt</name>
    <name type="synonym">Ascidia intestinalis</name>
    <dbReference type="NCBI Taxonomy" id="7719"/>
    <lineage>
        <taxon>Eukaryota</taxon>
        <taxon>Metazoa</taxon>
        <taxon>Chordata</taxon>
        <taxon>Tunicata</taxon>
        <taxon>Ascidiacea</taxon>
        <taxon>Phlebobranchia</taxon>
        <taxon>Cionidae</taxon>
        <taxon>Ciona</taxon>
    </lineage>
</organism>
<name>F6TZK2_CIOIN</name>
<reference evidence="1" key="4">
    <citation type="submission" date="2025-09" db="UniProtKB">
        <authorList>
            <consortium name="Ensembl"/>
        </authorList>
    </citation>
    <scope>IDENTIFICATION</scope>
</reference>
<keyword evidence="2" id="KW-1185">Reference proteome</keyword>